<feature type="transmembrane region" description="Helical" evidence="7">
    <location>
        <begin position="379"/>
        <end position="400"/>
    </location>
</feature>
<dbReference type="GO" id="GO:0005886">
    <property type="term" value="C:plasma membrane"/>
    <property type="evidence" value="ECO:0007669"/>
    <property type="project" value="UniProtKB-SubCell"/>
</dbReference>
<dbReference type="Pfam" id="PF03916">
    <property type="entry name" value="NrfD"/>
    <property type="match status" value="1"/>
</dbReference>
<name>A0A9W6FWQ8_9BACT</name>
<dbReference type="RefSeq" id="WP_281796509.1">
    <property type="nucleotide sequence ID" value="NZ_BSDR01000001.1"/>
</dbReference>
<keyword evidence="6 7" id="KW-0472">Membrane</keyword>
<evidence type="ECO:0000313" key="8">
    <source>
        <dbReference type="EMBL" id="GLI36249.1"/>
    </source>
</evidence>
<gene>
    <name evidence="8" type="ORF">DAMNIGENAA_36820</name>
</gene>
<evidence type="ECO:0000256" key="7">
    <source>
        <dbReference type="SAM" id="Phobius"/>
    </source>
</evidence>
<evidence type="ECO:0000256" key="6">
    <source>
        <dbReference type="ARBA" id="ARBA00023136"/>
    </source>
</evidence>
<keyword evidence="5 7" id="KW-1133">Transmembrane helix</keyword>
<feature type="transmembrane region" description="Helical" evidence="7">
    <location>
        <begin position="314"/>
        <end position="332"/>
    </location>
</feature>
<evidence type="ECO:0000256" key="5">
    <source>
        <dbReference type="ARBA" id="ARBA00022989"/>
    </source>
</evidence>
<dbReference type="InterPro" id="IPR005614">
    <property type="entry name" value="NrfD-like"/>
</dbReference>
<feature type="transmembrane region" description="Helical" evidence="7">
    <location>
        <begin position="54"/>
        <end position="77"/>
    </location>
</feature>
<reference evidence="8" key="1">
    <citation type="submission" date="2022-12" db="EMBL/GenBank/DDBJ databases">
        <title>Reference genome sequencing for broad-spectrum identification of bacterial and archaeal isolates by mass spectrometry.</title>
        <authorList>
            <person name="Sekiguchi Y."/>
            <person name="Tourlousse D.M."/>
        </authorList>
    </citation>
    <scope>NUCLEOTIDE SEQUENCE</scope>
    <source>
        <strain evidence="8">ASRB1</strain>
    </source>
</reference>
<keyword evidence="4 7" id="KW-0812">Transmembrane</keyword>
<dbReference type="AlphaFoldDB" id="A0A9W6FWQ8"/>
<feature type="transmembrane region" description="Helical" evidence="7">
    <location>
        <begin position="230"/>
        <end position="251"/>
    </location>
</feature>
<evidence type="ECO:0000256" key="1">
    <source>
        <dbReference type="ARBA" id="ARBA00004651"/>
    </source>
</evidence>
<organism evidence="8 9">
    <name type="scientific">Desulforhabdus amnigena</name>
    <dbReference type="NCBI Taxonomy" id="40218"/>
    <lineage>
        <taxon>Bacteria</taxon>
        <taxon>Pseudomonadati</taxon>
        <taxon>Thermodesulfobacteriota</taxon>
        <taxon>Syntrophobacteria</taxon>
        <taxon>Syntrophobacterales</taxon>
        <taxon>Syntrophobacteraceae</taxon>
        <taxon>Desulforhabdus</taxon>
    </lineage>
</organism>
<evidence type="ECO:0000313" key="9">
    <source>
        <dbReference type="Proteomes" id="UP001144372"/>
    </source>
</evidence>
<feature type="transmembrane region" description="Helical" evidence="7">
    <location>
        <begin position="344"/>
        <end position="367"/>
    </location>
</feature>
<feature type="transmembrane region" description="Helical" evidence="7">
    <location>
        <begin position="194"/>
        <end position="218"/>
    </location>
</feature>
<protein>
    <recommendedName>
        <fullName evidence="10">Polysulfide reductase</fullName>
    </recommendedName>
</protein>
<feature type="transmembrane region" description="Helical" evidence="7">
    <location>
        <begin position="272"/>
        <end position="294"/>
    </location>
</feature>
<sequence length="432" mass="49431">MKSIDEPRPDLLTRLVGMDRRIPALAFLAMVLVGGISFWSGISNENAQRVWQAYLTNFLFWTGLAYGAVLFSAVLNMTNARWARPMKRLAEAPGAFLPFSFLFFLILYQGRENLFHWIHEPVHGKEWWLDVNWLFARDGVGIFLLSGVSLALIYFSVRSDLKWNAREGVTGREAEPEEVPGRKEIQSRHWRAQVVLSPVLGILYALVLTLMAVDLIMALDPHWVSTLFGAYYFIGSFYSALAALFFMTILARESEAFKDIIQPKHMHDLGKLLFGFCILTGDFFYSQFLVIWYGNLPEETRYVLLRIRQSPWELLAWTVLLVCFVIPFVLLLNRRIKMKPVPMMALSSVILLGMWLERFLLVAPSLWKGSGLPIGFTEISITAGFFGVMALCLMAFFRLFPLLPLSDPLFREQIRQVQTESGHQQAKGPKNF</sequence>
<comment type="subcellular location">
    <subcellularLocation>
        <location evidence="1">Cell membrane</location>
        <topology evidence="1">Multi-pass membrane protein</topology>
    </subcellularLocation>
</comment>
<feature type="transmembrane region" description="Helical" evidence="7">
    <location>
        <begin position="139"/>
        <end position="157"/>
    </location>
</feature>
<dbReference type="PANTHER" id="PTHR43044">
    <property type="match status" value="1"/>
</dbReference>
<dbReference type="PANTHER" id="PTHR43044:SF1">
    <property type="entry name" value="QUINOL:CYTOCHROME C OXIDOREDUCTASE QUINONE-BINDING SUBUNIT 2"/>
    <property type="match status" value="1"/>
</dbReference>
<keyword evidence="3" id="KW-1003">Cell membrane</keyword>
<evidence type="ECO:0000256" key="4">
    <source>
        <dbReference type="ARBA" id="ARBA00022692"/>
    </source>
</evidence>
<accession>A0A9W6FWQ8</accession>
<evidence type="ECO:0008006" key="10">
    <source>
        <dbReference type="Google" id="ProtNLM"/>
    </source>
</evidence>
<keyword evidence="9" id="KW-1185">Reference proteome</keyword>
<proteinExistence type="inferred from homology"/>
<dbReference type="EMBL" id="BSDR01000001">
    <property type="protein sequence ID" value="GLI36249.1"/>
    <property type="molecule type" value="Genomic_DNA"/>
</dbReference>
<feature type="transmembrane region" description="Helical" evidence="7">
    <location>
        <begin position="21"/>
        <end position="42"/>
    </location>
</feature>
<comment type="similarity">
    <text evidence="2">Belongs to the NrfD family.</text>
</comment>
<evidence type="ECO:0000256" key="2">
    <source>
        <dbReference type="ARBA" id="ARBA00008929"/>
    </source>
</evidence>
<dbReference type="Proteomes" id="UP001144372">
    <property type="component" value="Unassembled WGS sequence"/>
</dbReference>
<feature type="transmembrane region" description="Helical" evidence="7">
    <location>
        <begin position="89"/>
        <end position="108"/>
    </location>
</feature>
<evidence type="ECO:0000256" key="3">
    <source>
        <dbReference type="ARBA" id="ARBA00022475"/>
    </source>
</evidence>
<comment type="caution">
    <text evidence="8">The sequence shown here is derived from an EMBL/GenBank/DDBJ whole genome shotgun (WGS) entry which is preliminary data.</text>
</comment>